<dbReference type="InterPro" id="IPR050546">
    <property type="entry name" value="Glycosyl_Hydrlase_16"/>
</dbReference>
<accession>A0A5D0HNU3</accession>
<keyword evidence="3" id="KW-0378">Hydrolase</keyword>
<dbReference type="AlphaFoldDB" id="A0A5D0HNU3"/>
<dbReference type="PROSITE" id="PS51762">
    <property type="entry name" value="GH16_2"/>
    <property type="match status" value="1"/>
</dbReference>
<dbReference type="InterPro" id="IPR013320">
    <property type="entry name" value="ConA-like_dom_sf"/>
</dbReference>
<dbReference type="RefSeq" id="WP_148544733.1">
    <property type="nucleotide sequence ID" value="NZ_VSDQ01000718.1"/>
</dbReference>
<evidence type="ECO:0000313" key="3">
    <source>
        <dbReference type="EMBL" id="TYA71747.1"/>
    </source>
</evidence>
<dbReference type="Proteomes" id="UP000323930">
    <property type="component" value="Unassembled WGS sequence"/>
</dbReference>
<dbReference type="PANTHER" id="PTHR10963">
    <property type="entry name" value="GLYCOSYL HYDROLASE-RELATED"/>
    <property type="match status" value="1"/>
</dbReference>
<evidence type="ECO:0000313" key="4">
    <source>
        <dbReference type="Proteomes" id="UP000323930"/>
    </source>
</evidence>
<reference evidence="3 4" key="1">
    <citation type="submission" date="2019-08" db="EMBL/GenBank/DDBJ databases">
        <title>Seonamhaeicola sediminis sp. nov., isolated from marine sediment.</title>
        <authorList>
            <person name="Cao W.R."/>
        </authorList>
    </citation>
    <scope>NUCLEOTIDE SEQUENCE [LARGE SCALE GENOMIC DNA]</scope>
    <source>
        <strain evidence="3 4">B011</strain>
    </source>
</reference>
<gene>
    <name evidence="3" type="ORF">FUA24_19525</name>
</gene>
<evidence type="ECO:0000259" key="2">
    <source>
        <dbReference type="PROSITE" id="PS51762"/>
    </source>
</evidence>
<dbReference type="OrthoDB" id="1421570at2"/>
<comment type="similarity">
    <text evidence="1">Belongs to the glycosyl hydrolase 16 family.</text>
</comment>
<dbReference type="GO" id="GO:0005975">
    <property type="term" value="P:carbohydrate metabolic process"/>
    <property type="evidence" value="ECO:0007669"/>
    <property type="project" value="InterPro"/>
</dbReference>
<dbReference type="InterPro" id="IPR000757">
    <property type="entry name" value="Beta-glucanase-like"/>
</dbReference>
<dbReference type="Gene3D" id="2.60.120.200">
    <property type="match status" value="1"/>
</dbReference>
<dbReference type="SUPFAM" id="SSF49899">
    <property type="entry name" value="Concanavalin A-like lectins/glucanases"/>
    <property type="match status" value="1"/>
</dbReference>
<proteinExistence type="inferred from homology"/>
<name>A0A5D0HNU3_9FLAO</name>
<evidence type="ECO:0000256" key="1">
    <source>
        <dbReference type="ARBA" id="ARBA00006865"/>
    </source>
</evidence>
<dbReference type="EMBL" id="VSDQ01000718">
    <property type="protein sequence ID" value="TYA71747.1"/>
    <property type="molecule type" value="Genomic_DNA"/>
</dbReference>
<dbReference type="PANTHER" id="PTHR10963:SF55">
    <property type="entry name" value="GLYCOSIDE HYDROLASE FAMILY 16 PROTEIN"/>
    <property type="match status" value="1"/>
</dbReference>
<keyword evidence="4" id="KW-1185">Reference proteome</keyword>
<comment type="caution">
    <text evidence="3">The sequence shown here is derived from an EMBL/GenBank/DDBJ whole genome shotgun (WGS) entry which is preliminary data.</text>
</comment>
<organism evidence="3 4">
    <name type="scientific">Seonamhaeicola marinus</name>
    <dbReference type="NCBI Taxonomy" id="1912246"/>
    <lineage>
        <taxon>Bacteria</taxon>
        <taxon>Pseudomonadati</taxon>
        <taxon>Bacteroidota</taxon>
        <taxon>Flavobacteriia</taxon>
        <taxon>Flavobacteriales</taxon>
        <taxon>Flavobacteriaceae</taxon>
    </lineage>
</organism>
<dbReference type="GO" id="GO:0004553">
    <property type="term" value="F:hydrolase activity, hydrolyzing O-glycosyl compounds"/>
    <property type="evidence" value="ECO:0007669"/>
    <property type="project" value="InterPro"/>
</dbReference>
<protein>
    <submittedName>
        <fullName evidence="3">Glycosyl hydrolase</fullName>
    </submittedName>
</protein>
<sequence length="293" mass="34068">MKMYPAALKNKIIILAIGLLGAFGYAQPPKVIGKTWEKVEKLSDEFNGKKIDKSKWNIDPEGHYELNWIGRAPALFQKESFDIGNGYLSIEVGKLKKPYVENKKYDKPMIYKYHGGILRSYKKTSVGHYYECRMKMNKTEMGGGFWLCHRGTCENKNEIDITESVGKLTEKTHKWAYDWDQIMHSNAIHRGSTCVKQVRDQKKMAPPTKNSERFYTYGFYWKSPTELLFYLDGEYVYTLNPPVPFNQELVLQFSIEAYDWNPIPEVGSMVATASKEDRTTLIDYIRVYKLKDN</sequence>
<feature type="domain" description="GH16" evidence="2">
    <location>
        <begin position="34"/>
        <end position="293"/>
    </location>
</feature>